<reference evidence="2" key="1">
    <citation type="journal article" date="2019" name="Int. J. Syst. Evol. Microbiol.">
        <title>The Global Catalogue of Microorganisms (GCM) 10K type strain sequencing project: providing services to taxonomists for standard genome sequencing and annotation.</title>
        <authorList>
            <consortium name="The Broad Institute Genomics Platform"/>
            <consortium name="The Broad Institute Genome Sequencing Center for Infectious Disease"/>
            <person name="Wu L."/>
            <person name="Ma J."/>
        </authorList>
    </citation>
    <scope>NUCLEOTIDE SEQUENCE [LARGE SCALE GENOMIC DNA]</scope>
    <source>
        <strain evidence="2">JCM 12165</strain>
    </source>
</reference>
<evidence type="ECO:0000313" key="2">
    <source>
        <dbReference type="Proteomes" id="UP001597145"/>
    </source>
</evidence>
<organism evidence="1 2">
    <name type="scientific">Pseudonocardia aurantiaca</name>
    <dbReference type="NCBI Taxonomy" id="75290"/>
    <lineage>
        <taxon>Bacteria</taxon>
        <taxon>Bacillati</taxon>
        <taxon>Actinomycetota</taxon>
        <taxon>Actinomycetes</taxon>
        <taxon>Pseudonocardiales</taxon>
        <taxon>Pseudonocardiaceae</taxon>
        <taxon>Pseudonocardia</taxon>
    </lineage>
</organism>
<evidence type="ECO:0000313" key="1">
    <source>
        <dbReference type="EMBL" id="MFD1530431.1"/>
    </source>
</evidence>
<comment type="caution">
    <text evidence="1">The sequence shown here is derived from an EMBL/GenBank/DDBJ whole genome shotgun (WGS) entry which is preliminary data.</text>
</comment>
<sequence>MSIRIVAHWFCAACDVEGRGPGSDPSCWNCGGAVTVTARPAVPDHRSEEA</sequence>
<gene>
    <name evidence="1" type="ORF">ACFSCY_13350</name>
</gene>
<evidence type="ECO:0008006" key="3">
    <source>
        <dbReference type="Google" id="ProtNLM"/>
    </source>
</evidence>
<dbReference type="Proteomes" id="UP001597145">
    <property type="component" value="Unassembled WGS sequence"/>
</dbReference>
<protein>
    <recommendedName>
        <fullName evidence="3">Rubrerythrin-like domain-containing protein</fullName>
    </recommendedName>
</protein>
<dbReference type="RefSeq" id="WP_343987627.1">
    <property type="nucleotide sequence ID" value="NZ_BAAAJG010000029.1"/>
</dbReference>
<proteinExistence type="predicted"/>
<dbReference type="EMBL" id="JBHUCP010000008">
    <property type="protein sequence ID" value="MFD1530431.1"/>
    <property type="molecule type" value="Genomic_DNA"/>
</dbReference>
<name>A0ABW4FKQ7_9PSEU</name>
<keyword evidence="2" id="KW-1185">Reference proteome</keyword>
<accession>A0ABW4FKQ7</accession>